<name>A0A9X0D6N1_9CNID</name>
<feature type="transmembrane region" description="Helical" evidence="1">
    <location>
        <begin position="28"/>
        <end position="51"/>
    </location>
</feature>
<evidence type="ECO:0000313" key="2">
    <source>
        <dbReference type="EMBL" id="KAJ7386864.1"/>
    </source>
</evidence>
<accession>A0A9X0D6N1</accession>
<gene>
    <name evidence="2" type="ORF">OS493_006897</name>
</gene>
<organism evidence="2 3">
    <name type="scientific">Desmophyllum pertusum</name>
    <dbReference type="NCBI Taxonomy" id="174260"/>
    <lineage>
        <taxon>Eukaryota</taxon>
        <taxon>Metazoa</taxon>
        <taxon>Cnidaria</taxon>
        <taxon>Anthozoa</taxon>
        <taxon>Hexacorallia</taxon>
        <taxon>Scleractinia</taxon>
        <taxon>Caryophylliina</taxon>
        <taxon>Caryophylliidae</taxon>
        <taxon>Desmophyllum</taxon>
    </lineage>
</organism>
<protein>
    <submittedName>
        <fullName evidence="2">Uncharacterized protein</fullName>
    </submittedName>
</protein>
<proteinExistence type="predicted"/>
<keyword evidence="1" id="KW-1133">Transmembrane helix</keyword>
<sequence length="120" mass="12057">MSHPERNLVSTGVESVGSALVDFSSLDLLFSIALLLLLAGGDFATVCGVSAKGFTESAGSGTSGIADGGIGAVCVGSSFDKFAGYLGWGRCCAMCGGIVWFDVMLVASEPSVALIVDDPV</sequence>
<dbReference type="AlphaFoldDB" id="A0A9X0D6N1"/>
<keyword evidence="1" id="KW-0472">Membrane</keyword>
<evidence type="ECO:0000256" key="1">
    <source>
        <dbReference type="SAM" id="Phobius"/>
    </source>
</evidence>
<reference evidence="2" key="1">
    <citation type="submission" date="2023-01" db="EMBL/GenBank/DDBJ databases">
        <title>Genome assembly of the deep-sea coral Lophelia pertusa.</title>
        <authorList>
            <person name="Herrera S."/>
            <person name="Cordes E."/>
        </authorList>
    </citation>
    <scope>NUCLEOTIDE SEQUENCE</scope>
    <source>
        <strain evidence="2">USNM1676648</strain>
        <tissue evidence="2">Polyp</tissue>
    </source>
</reference>
<comment type="caution">
    <text evidence="2">The sequence shown here is derived from an EMBL/GenBank/DDBJ whole genome shotgun (WGS) entry which is preliminary data.</text>
</comment>
<evidence type="ECO:0000313" key="3">
    <source>
        <dbReference type="Proteomes" id="UP001163046"/>
    </source>
</evidence>
<keyword evidence="3" id="KW-1185">Reference proteome</keyword>
<dbReference type="EMBL" id="MU825875">
    <property type="protein sequence ID" value="KAJ7386864.1"/>
    <property type="molecule type" value="Genomic_DNA"/>
</dbReference>
<dbReference type="Proteomes" id="UP001163046">
    <property type="component" value="Unassembled WGS sequence"/>
</dbReference>
<keyword evidence="1" id="KW-0812">Transmembrane</keyword>